<feature type="compositionally biased region" description="Basic and acidic residues" evidence="1">
    <location>
        <begin position="64"/>
        <end position="73"/>
    </location>
</feature>
<evidence type="ECO:0000313" key="4">
    <source>
        <dbReference type="Proteomes" id="UP000799776"/>
    </source>
</evidence>
<comment type="caution">
    <text evidence="3">The sequence shown here is derived from an EMBL/GenBank/DDBJ whole genome shotgun (WGS) entry which is preliminary data.</text>
</comment>
<keyword evidence="4" id="KW-1185">Reference proteome</keyword>
<dbReference type="EMBL" id="ML978729">
    <property type="protein sequence ID" value="KAF2085653.1"/>
    <property type="molecule type" value="Genomic_DNA"/>
</dbReference>
<proteinExistence type="predicted"/>
<feature type="compositionally biased region" description="Basic and acidic residues" evidence="1">
    <location>
        <begin position="320"/>
        <end position="335"/>
    </location>
</feature>
<feature type="compositionally biased region" description="Low complexity" evidence="1">
    <location>
        <begin position="581"/>
        <end position="591"/>
    </location>
</feature>
<sequence>MAEQSAPAAPETSTKPDEASAPSVEVKATPADATTDDDKPAADEPAPTTSAPTTSDPPATSDTAKADTSEKSDMAPPTEATPSTPAPATPVNGASSKKKGGRKSIGGASGDKSAKKGKQSLVMHLDVEPGQYWFGRMKGYPDWPVITCKDDMLPESLLVKRPVSAARADGSYREDFRDDGKHAKDRRYPVMFLGTNEFAWVVNTDLTELNMANIKEIVKNEDRGKKSKALWEAYKVAAEEHPISHFQTLVREHEKAMEDDRIKEEAEQAEKEAKQTKKAQKGPQKGKRKSTAGADEDLEMEDVSGEGAAPPKKTHKKRKASDSDTEEKVTEESATKPKKTPAAKPKKNAKKVNSEEESTPQADAKPMSEAEVKEKREKAILYLRHRLQKGFLTRDQAPREDEMQQMSEYLAQLEQYTDLEVAIIKNTKINKVLKAIIKLNSIPKDEIHQFKKRSTDLLSVWNNAIAAEPASEANGHKEEAKSPVAEGESKTEDIKAEEPKTEEDQESKAEEAPKTDAAAADETKDVEMKDETPAEPVETSGSPGDKAGDEGDVAMEDAKPTEPAAADDEKEGDREGDKEAAAPAESTEAAA</sequence>
<protein>
    <recommendedName>
        <fullName evidence="2">PWWP domain-containing protein</fullName>
    </recommendedName>
</protein>
<dbReference type="InterPro" id="IPR000313">
    <property type="entry name" value="PWWP_dom"/>
</dbReference>
<dbReference type="Pfam" id="PF00855">
    <property type="entry name" value="PWWP"/>
    <property type="match status" value="1"/>
</dbReference>
<feature type="compositionally biased region" description="Basic and acidic residues" evidence="1">
    <location>
        <begin position="474"/>
        <end position="499"/>
    </location>
</feature>
<evidence type="ECO:0000313" key="3">
    <source>
        <dbReference type="EMBL" id="KAF2085653.1"/>
    </source>
</evidence>
<feature type="region of interest" description="Disordered" evidence="1">
    <location>
        <begin position="468"/>
        <end position="591"/>
    </location>
</feature>
<gene>
    <name evidence="3" type="ORF">K490DRAFT_75036</name>
</gene>
<dbReference type="AlphaFoldDB" id="A0A9P4HS21"/>
<feature type="compositionally biased region" description="Basic and acidic residues" evidence="1">
    <location>
        <begin position="571"/>
        <end position="580"/>
    </location>
</feature>
<feature type="compositionally biased region" description="Basic residues" evidence="1">
    <location>
        <begin position="276"/>
        <end position="290"/>
    </location>
</feature>
<feature type="domain" description="PWWP" evidence="2">
    <location>
        <begin position="129"/>
        <end position="201"/>
    </location>
</feature>
<dbReference type="SMART" id="SM00293">
    <property type="entry name" value="PWWP"/>
    <property type="match status" value="1"/>
</dbReference>
<name>A0A9P4HS21_9PEZI</name>
<feature type="compositionally biased region" description="Basic and acidic residues" evidence="1">
    <location>
        <begin position="521"/>
        <end position="532"/>
    </location>
</feature>
<evidence type="ECO:0000256" key="1">
    <source>
        <dbReference type="SAM" id="MobiDB-lite"/>
    </source>
</evidence>
<reference evidence="3" key="1">
    <citation type="journal article" date="2020" name="Stud. Mycol.">
        <title>101 Dothideomycetes genomes: a test case for predicting lifestyles and emergence of pathogens.</title>
        <authorList>
            <person name="Haridas S."/>
            <person name="Albert R."/>
            <person name="Binder M."/>
            <person name="Bloem J."/>
            <person name="Labutti K."/>
            <person name="Salamov A."/>
            <person name="Andreopoulos B."/>
            <person name="Baker S."/>
            <person name="Barry K."/>
            <person name="Bills G."/>
            <person name="Bluhm B."/>
            <person name="Cannon C."/>
            <person name="Castanera R."/>
            <person name="Culley D."/>
            <person name="Daum C."/>
            <person name="Ezra D."/>
            <person name="Gonzalez J."/>
            <person name="Henrissat B."/>
            <person name="Kuo A."/>
            <person name="Liang C."/>
            <person name="Lipzen A."/>
            <person name="Lutzoni F."/>
            <person name="Magnuson J."/>
            <person name="Mondo S."/>
            <person name="Nolan M."/>
            <person name="Ohm R."/>
            <person name="Pangilinan J."/>
            <person name="Park H.-J."/>
            <person name="Ramirez L."/>
            <person name="Alfaro M."/>
            <person name="Sun H."/>
            <person name="Tritt A."/>
            <person name="Yoshinaga Y."/>
            <person name="Zwiers L.-H."/>
            <person name="Turgeon B."/>
            <person name="Goodwin S."/>
            <person name="Spatafora J."/>
            <person name="Crous P."/>
            <person name="Grigoriev I."/>
        </authorList>
    </citation>
    <scope>NUCLEOTIDE SEQUENCE</scope>
    <source>
        <strain evidence="3">CBS 121410</strain>
    </source>
</reference>
<feature type="compositionally biased region" description="Low complexity" evidence="1">
    <location>
        <begin position="43"/>
        <end position="63"/>
    </location>
</feature>
<organism evidence="3 4">
    <name type="scientific">Saccharata proteae CBS 121410</name>
    <dbReference type="NCBI Taxonomy" id="1314787"/>
    <lineage>
        <taxon>Eukaryota</taxon>
        <taxon>Fungi</taxon>
        <taxon>Dikarya</taxon>
        <taxon>Ascomycota</taxon>
        <taxon>Pezizomycotina</taxon>
        <taxon>Dothideomycetes</taxon>
        <taxon>Dothideomycetes incertae sedis</taxon>
        <taxon>Botryosphaeriales</taxon>
        <taxon>Saccharataceae</taxon>
        <taxon>Saccharata</taxon>
    </lineage>
</organism>
<dbReference type="Gene3D" id="2.30.30.140">
    <property type="match status" value="1"/>
</dbReference>
<dbReference type="Proteomes" id="UP000799776">
    <property type="component" value="Unassembled WGS sequence"/>
</dbReference>
<feature type="compositionally biased region" description="Basic residues" evidence="1">
    <location>
        <begin position="336"/>
        <end position="350"/>
    </location>
</feature>
<feature type="compositionally biased region" description="Acidic residues" evidence="1">
    <location>
        <begin position="294"/>
        <end position="304"/>
    </location>
</feature>
<feature type="compositionally biased region" description="Basic and acidic residues" evidence="1">
    <location>
        <begin position="253"/>
        <end position="275"/>
    </location>
</feature>
<dbReference type="OrthoDB" id="62853at2759"/>
<feature type="region of interest" description="Disordered" evidence="1">
    <location>
        <begin position="1"/>
        <end position="118"/>
    </location>
</feature>
<feature type="region of interest" description="Disordered" evidence="1">
    <location>
        <begin position="253"/>
        <end position="373"/>
    </location>
</feature>
<evidence type="ECO:0000259" key="2">
    <source>
        <dbReference type="PROSITE" id="PS50812"/>
    </source>
</evidence>
<dbReference type="PROSITE" id="PS50812">
    <property type="entry name" value="PWWP"/>
    <property type="match status" value="1"/>
</dbReference>
<accession>A0A9P4HS21</accession>
<dbReference type="SUPFAM" id="SSF63748">
    <property type="entry name" value="Tudor/PWWP/MBT"/>
    <property type="match status" value="1"/>
</dbReference>